<dbReference type="EMBL" id="CACTIH010009343">
    <property type="protein sequence ID" value="CAA3029982.1"/>
    <property type="molecule type" value="Genomic_DNA"/>
</dbReference>
<keyword evidence="6" id="KW-0812">Transmembrane</keyword>
<keyword evidence="9" id="KW-1185">Reference proteome</keyword>
<dbReference type="InterPro" id="IPR004263">
    <property type="entry name" value="Exostosin"/>
</dbReference>
<evidence type="ECO:0000313" key="8">
    <source>
        <dbReference type="EMBL" id="CAA3029982.1"/>
    </source>
</evidence>
<evidence type="ECO:0000256" key="6">
    <source>
        <dbReference type="SAM" id="Phobius"/>
    </source>
</evidence>
<evidence type="ECO:0000256" key="2">
    <source>
        <dbReference type="ARBA" id="ARBA00010271"/>
    </source>
</evidence>
<comment type="similarity">
    <text evidence="2">Belongs to the glycosyltransferase 47 family.</text>
</comment>
<keyword evidence="6" id="KW-1133">Transmembrane helix</keyword>
<sequence length="380" mass="43525">MVHRQKIPTQTLGSYISPPSLGSYINPKSEILIHFLESSLPLFIFHSYKNPTSDQRTVDAQRIVFKNKMKDVINKSLACLVVFFLFLCFSLTFTGTVDYKSRFLSFLPQLSNSTFCRTGSPLRVYMYDLPRRFNVGMIDGSLPDETPVRAENFPAWRENNGLRKQHSVEYWMMASLLYNGDEDGDSGSSPEAVRVMDPELADVFFVPFFSSLSVNVHGRNMTDPDTEIDIKLQHEIVEILRGSEHWQRSAGRDHVIPIHHPNAFRIHRDKVNASIFIVADFGRIMSISQLAKDVVAPYVHMVESYLSDNKEDPYESRKTLLFFRGRTVRKEEGLVRVKLKRILGKNEDVIYEEGSASKEGFRAVSFLSFFSPVSEKNICE</sequence>
<evidence type="ECO:0000256" key="1">
    <source>
        <dbReference type="ARBA" id="ARBA00004323"/>
    </source>
</evidence>
<evidence type="ECO:0000256" key="5">
    <source>
        <dbReference type="ARBA" id="ARBA00023034"/>
    </source>
</evidence>
<dbReference type="PANTHER" id="PTHR11062:SF48">
    <property type="entry name" value="OJ1485_B09.5 PROTEIN"/>
    <property type="match status" value="1"/>
</dbReference>
<organism evidence="8 9">
    <name type="scientific">Olea europaea subsp. europaea</name>
    <dbReference type="NCBI Taxonomy" id="158383"/>
    <lineage>
        <taxon>Eukaryota</taxon>
        <taxon>Viridiplantae</taxon>
        <taxon>Streptophyta</taxon>
        <taxon>Embryophyta</taxon>
        <taxon>Tracheophyta</taxon>
        <taxon>Spermatophyta</taxon>
        <taxon>Magnoliopsida</taxon>
        <taxon>eudicotyledons</taxon>
        <taxon>Gunneridae</taxon>
        <taxon>Pentapetalae</taxon>
        <taxon>asterids</taxon>
        <taxon>lamiids</taxon>
        <taxon>Lamiales</taxon>
        <taxon>Oleaceae</taxon>
        <taxon>Oleeae</taxon>
        <taxon>Olea</taxon>
    </lineage>
</organism>
<evidence type="ECO:0000256" key="3">
    <source>
        <dbReference type="ARBA" id="ARBA00022676"/>
    </source>
</evidence>
<dbReference type="Proteomes" id="UP000594638">
    <property type="component" value="Unassembled WGS sequence"/>
</dbReference>
<proteinExistence type="inferred from homology"/>
<accession>A0A8S0V933</accession>
<keyword evidence="3" id="KW-0808">Transferase</keyword>
<feature type="transmembrane region" description="Helical" evidence="6">
    <location>
        <begin position="72"/>
        <end position="93"/>
    </location>
</feature>
<gene>
    <name evidence="8" type="ORF">OLEA9_A039770</name>
</gene>
<comment type="subcellular location">
    <subcellularLocation>
        <location evidence="1">Golgi apparatus membrane</location>
        <topology evidence="1">Single-pass type II membrane protein</topology>
    </subcellularLocation>
</comment>
<keyword evidence="5" id="KW-0333">Golgi apparatus</keyword>
<evidence type="ECO:0000256" key="4">
    <source>
        <dbReference type="ARBA" id="ARBA00022968"/>
    </source>
</evidence>
<name>A0A8S0V933_OLEEU</name>
<dbReference type="Pfam" id="PF03016">
    <property type="entry name" value="Exostosin_GT47"/>
    <property type="match status" value="1"/>
</dbReference>
<keyword evidence="4" id="KW-0735">Signal-anchor</keyword>
<dbReference type="PANTHER" id="PTHR11062">
    <property type="entry name" value="EXOSTOSIN HEPARAN SULFATE GLYCOSYLTRANSFERASE -RELATED"/>
    <property type="match status" value="1"/>
</dbReference>
<comment type="caution">
    <text evidence="8">The sequence shown here is derived from an EMBL/GenBank/DDBJ whole genome shotgun (WGS) entry which is preliminary data.</text>
</comment>
<dbReference type="OrthoDB" id="1924787at2759"/>
<keyword evidence="6" id="KW-0472">Membrane</keyword>
<protein>
    <submittedName>
        <fullName evidence="8">Probable arabinosyltransferase ARAD1</fullName>
    </submittedName>
</protein>
<dbReference type="Gramene" id="OE9A039770T1">
    <property type="protein sequence ID" value="OE9A039770C1"/>
    <property type="gene ID" value="OE9A039770"/>
</dbReference>
<evidence type="ECO:0000259" key="7">
    <source>
        <dbReference type="Pfam" id="PF03016"/>
    </source>
</evidence>
<dbReference type="InterPro" id="IPR040911">
    <property type="entry name" value="Exostosin_GT47"/>
</dbReference>
<evidence type="ECO:0000313" key="9">
    <source>
        <dbReference type="Proteomes" id="UP000594638"/>
    </source>
</evidence>
<feature type="domain" description="Exostosin GT47" evidence="7">
    <location>
        <begin position="120"/>
        <end position="358"/>
    </location>
</feature>
<keyword evidence="3" id="KW-0328">Glycosyltransferase</keyword>
<reference evidence="8 9" key="1">
    <citation type="submission" date="2019-12" db="EMBL/GenBank/DDBJ databases">
        <authorList>
            <person name="Alioto T."/>
            <person name="Alioto T."/>
            <person name="Gomez Garrido J."/>
        </authorList>
    </citation>
    <scope>NUCLEOTIDE SEQUENCE [LARGE SCALE GENOMIC DNA]</scope>
</reference>
<dbReference type="GO" id="GO:0000139">
    <property type="term" value="C:Golgi membrane"/>
    <property type="evidence" value="ECO:0007669"/>
    <property type="project" value="UniProtKB-SubCell"/>
</dbReference>
<dbReference type="GO" id="GO:0016757">
    <property type="term" value="F:glycosyltransferase activity"/>
    <property type="evidence" value="ECO:0007669"/>
    <property type="project" value="UniProtKB-KW"/>
</dbReference>
<dbReference type="AlphaFoldDB" id="A0A8S0V933"/>